<evidence type="ECO:0000313" key="2">
    <source>
        <dbReference type="Proteomes" id="UP000492821"/>
    </source>
</evidence>
<dbReference type="WBParaSite" id="Pan_g22822.t3">
    <property type="protein sequence ID" value="Pan_g22822.t3"/>
    <property type="gene ID" value="Pan_g22822"/>
</dbReference>
<reference evidence="2" key="1">
    <citation type="journal article" date="2013" name="Genetics">
        <title>The draft genome and transcriptome of Panagrellus redivivus are shaped by the harsh demands of a free-living lifestyle.</title>
        <authorList>
            <person name="Srinivasan J."/>
            <person name="Dillman A.R."/>
            <person name="Macchietto M.G."/>
            <person name="Heikkinen L."/>
            <person name="Lakso M."/>
            <person name="Fracchia K.M."/>
            <person name="Antoshechkin I."/>
            <person name="Mortazavi A."/>
            <person name="Wong G."/>
            <person name="Sternberg P.W."/>
        </authorList>
    </citation>
    <scope>NUCLEOTIDE SEQUENCE [LARGE SCALE GENOMIC DNA]</scope>
    <source>
        <strain evidence="2">MT8872</strain>
    </source>
</reference>
<dbReference type="AlphaFoldDB" id="A0A7E4VNX9"/>
<keyword evidence="1" id="KW-0472">Membrane</keyword>
<dbReference type="Proteomes" id="UP000492821">
    <property type="component" value="Unassembled WGS sequence"/>
</dbReference>
<sequence length="87" mass="8998">MVVVSVGSNMGFFKVSAIIVSALIVLTVGMSIAMLIIVTTQGGSPSVQEMCDDMPGMCIDPNNPNPTGAPTSKGNFISDLMQSMIST</sequence>
<keyword evidence="1" id="KW-0812">Transmembrane</keyword>
<keyword evidence="2" id="KW-1185">Reference proteome</keyword>
<accession>A0A7E4VNX9</accession>
<keyword evidence="1" id="KW-1133">Transmembrane helix</keyword>
<protein>
    <submittedName>
        <fullName evidence="3">Neprilysin</fullName>
    </submittedName>
</protein>
<evidence type="ECO:0000256" key="1">
    <source>
        <dbReference type="SAM" id="Phobius"/>
    </source>
</evidence>
<reference evidence="3" key="2">
    <citation type="submission" date="2020-10" db="UniProtKB">
        <authorList>
            <consortium name="WormBaseParasite"/>
        </authorList>
    </citation>
    <scope>IDENTIFICATION</scope>
</reference>
<name>A0A7E4VNX9_PANRE</name>
<organism evidence="2 3">
    <name type="scientific">Panagrellus redivivus</name>
    <name type="common">Microworm</name>
    <dbReference type="NCBI Taxonomy" id="6233"/>
    <lineage>
        <taxon>Eukaryota</taxon>
        <taxon>Metazoa</taxon>
        <taxon>Ecdysozoa</taxon>
        <taxon>Nematoda</taxon>
        <taxon>Chromadorea</taxon>
        <taxon>Rhabditida</taxon>
        <taxon>Tylenchina</taxon>
        <taxon>Panagrolaimomorpha</taxon>
        <taxon>Panagrolaimoidea</taxon>
        <taxon>Panagrolaimidae</taxon>
        <taxon>Panagrellus</taxon>
    </lineage>
</organism>
<feature type="transmembrane region" description="Helical" evidence="1">
    <location>
        <begin position="12"/>
        <end position="38"/>
    </location>
</feature>
<proteinExistence type="predicted"/>
<evidence type="ECO:0000313" key="3">
    <source>
        <dbReference type="WBParaSite" id="Pan_g22822.t3"/>
    </source>
</evidence>